<accession>A0ABN7KRX5</accession>
<dbReference type="EMBL" id="CAJNBK010000002">
    <property type="protein sequence ID" value="CAE6708911.1"/>
    <property type="molecule type" value="Genomic_DNA"/>
</dbReference>
<evidence type="ECO:0000313" key="2">
    <source>
        <dbReference type="EMBL" id="CAE6708911.1"/>
    </source>
</evidence>
<dbReference type="InterPro" id="IPR040704">
    <property type="entry name" value="HEPN_AbiU2"/>
</dbReference>
<keyword evidence="3" id="KW-1185">Reference proteome</keyword>
<comment type="caution">
    <text evidence="2">The sequence shown here is derived from an EMBL/GenBank/DDBJ whole genome shotgun (WGS) entry which is preliminary data.</text>
</comment>
<sequence>MAVMCHETWKPTAYDEDLHMRMCESYATQTFLIVRRSLRRETLPALMRIWDSNERAVGMESVVRTLRDPQFFDALIASRTDHLEGYLRLTLKGHLRATLGEQLARVGALVDKCTKGGAGFDTFRKLLILRSGQLAHRQAAPAKAGGVDTADEEIELFYQDNLEIVSLLLSIVLAHAFDLNEAADVDRHYAKFFWAAARGEHAEGHPDYQPQKTGMV</sequence>
<gene>
    <name evidence="2" type="ORF">R69888_01039</name>
</gene>
<dbReference type="Proteomes" id="UP000672526">
    <property type="component" value="Unassembled WGS sequence"/>
</dbReference>
<proteinExistence type="predicted"/>
<evidence type="ECO:0000313" key="3">
    <source>
        <dbReference type="Proteomes" id="UP000672526"/>
    </source>
</evidence>
<protein>
    <recommendedName>
        <fullName evidence="1">HEPN AbiU2-like domain-containing protein</fullName>
    </recommendedName>
</protein>
<name>A0ABN7KRX5_9BURK</name>
<evidence type="ECO:0000259" key="1">
    <source>
        <dbReference type="Pfam" id="PF18734"/>
    </source>
</evidence>
<organism evidence="2 3">
    <name type="scientific">Paraburkholderia haematera</name>
    <dbReference type="NCBI Taxonomy" id="2793077"/>
    <lineage>
        <taxon>Bacteria</taxon>
        <taxon>Pseudomonadati</taxon>
        <taxon>Pseudomonadota</taxon>
        <taxon>Betaproteobacteria</taxon>
        <taxon>Burkholderiales</taxon>
        <taxon>Burkholderiaceae</taxon>
        <taxon>Paraburkholderia</taxon>
    </lineage>
</organism>
<reference evidence="2 3" key="1">
    <citation type="submission" date="2021-02" db="EMBL/GenBank/DDBJ databases">
        <authorList>
            <person name="Vanwijnsberghe S."/>
        </authorList>
    </citation>
    <scope>NUCLEOTIDE SEQUENCE [LARGE SCALE GENOMIC DNA]</scope>
    <source>
        <strain evidence="2 3">LMG 31837</strain>
    </source>
</reference>
<dbReference type="Pfam" id="PF18734">
    <property type="entry name" value="HEPN_AbiU2"/>
    <property type="match status" value="1"/>
</dbReference>
<feature type="domain" description="HEPN AbiU2-like" evidence="1">
    <location>
        <begin position="5"/>
        <end position="193"/>
    </location>
</feature>